<evidence type="ECO:0000313" key="1">
    <source>
        <dbReference type="Ensembl" id="ENSVKKP00000016196.1"/>
    </source>
</evidence>
<dbReference type="Ensembl" id="ENSVKKT00000016581.1">
    <property type="protein sequence ID" value="ENSVKKP00000016196.1"/>
    <property type="gene ID" value="ENSVKKG00000011027.1"/>
</dbReference>
<accession>A0A8D2L3H2</accession>
<reference evidence="1" key="1">
    <citation type="submission" date="2025-08" db="UniProtKB">
        <authorList>
            <consortium name="Ensembl"/>
        </authorList>
    </citation>
    <scope>IDENTIFICATION</scope>
</reference>
<name>A0A8D2L3H2_VARKO</name>
<proteinExistence type="predicted"/>
<keyword evidence="2" id="KW-1185">Reference proteome</keyword>
<evidence type="ECO:0000313" key="2">
    <source>
        <dbReference type="Proteomes" id="UP000694545"/>
    </source>
</evidence>
<dbReference type="AlphaFoldDB" id="A0A8D2L3H2"/>
<dbReference type="Proteomes" id="UP000694545">
    <property type="component" value="Unplaced"/>
</dbReference>
<reference evidence="1" key="2">
    <citation type="submission" date="2025-09" db="UniProtKB">
        <authorList>
            <consortium name="Ensembl"/>
        </authorList>
    </citation>
    <scope>IDENTIFICATION</scope>
</reference>
<protein>
    <submittedName>
        <fullName evidence="1">Uncharacterized protein</fullName>
    </submittedName>
</protein>
<sequence>MLSPHALKESRVLKLPFNTCIYLLHLYPTFSGRMAHIPPVPCPVKLGSLRNESPDAQLHQHVKEGNFIKVKKLLKKGETLHQLGKHSEAIF</sequence>
<organism evidence="1 2">
    <name type="scientific">Varanus komodoensis</name>
    <name type="common">Komodo dragon</name>
    <dbReference type="NCBI Taxonomy" id="61221"/>
    <lineage>
        <taxon>Eukaryota</taxon>
        <taxon>Metazoa</taxon>
        <taxon>Chordata</taxon>
        <taxon>Craniata</taxon>
        <taxon>Vertebrata</taxon>
        <taxon>Euteleostomi</taxon>
        <taxon>Lepidosauria</taxon>
        <taxon>Squamata</taxon>
        <taxon>Bifurcata</taxon>
        <taxon>Unidentata</taxon>
        <taxon>Episquamata</taxon>
        <taxon>Toxicofera</taxon>
        <taxon>Anguimorpha</taxon>
        <taxon>Paleoanguimorpha</taxon>
        <taxon>Varanoidea</taxon>
        <taxon>Varanidae</taxon>
        <taxon>Varanus</taxon>
    </lineage>
</organism>